<dbReference type="GO" id="GO:0003677">
    <property type="term" value="F:DNA binding"/>
    <property type="evidence" value="ECO:0007669"/>
    <property type="project" value="UniProtKB-KW"/>
</dbReference>
<keyword evidence="4" id="KW-0804">Transcription</keyword>
<dbReference type="InterPro" id="IPR036388">
    <property type="entry name" value="WH-like_DNA-bd_sf"/>
</dbReference>
<gene>
    <name evidence="6" type="primary">gcvA_3</name>
    <name evidence="6" type="ORF">RUM8411_01516</name>
</gene>
<proteinExistence type="inferred from homology"/>
<dbReference type="PRINTS" id="PR00039">
    <property type="entry name" value="HTHLYSR"/>
</dbReference>
<evidence type="ECO:0000259" key="5">
    <source>
        <dbReference type="PROSITE" id="PS50931"/>
    </source>
</evidence>
<keyword evidence="2" id="KW-0805">Transcription regulation</keyword>
<dbReference type="Proteomes" id="UP000193778">
    <property type="component" value="Unassembled WGS sequence"/>
</dbReference>
<organism evidence="6 7">
    <name type="scientific">Ruegeria meonggei</name>
    <dbReference type="NCBI Taxonomy" id="1446476"/>
    <lineage>
        <taxon>Bacteria</taxon>
        <taxon>Pseudomonadati</taxon>
        <taxon>Pseudomonadota</taxon>
        <taxon>Alphaproteobacteria</taxon>
        <taxon>Rhodobacterales</taxon>
        <taxon>Roseobacteraceae</taxon>
        <taxon>Ruegeria</taxon>
    </lineage>
</organism>
<dbReference type="AlphaFoldDB" id="A0A1X6YYT8"/>
<evidence type="ECO:0000256" key="2">
    <source>
        <dbReference type="ARBA" id="ARBA00023015"/>
    </source>
</evidence>
<dbReference type="RefSeq" id="WP_085822072.1">
    <property type="nucleotide sequence ID" value="NZ_FWFP01000004.1"/>
</dbReference>
<evidence type="ECO:0000313" key="6">
    <source>
        <dbReference type="EMBL" id="SLN35761.1"/>
    </source>
</evidence>
<dbReference type="SUPFAM" id="SSF46785">
    <property type="entry name" value="Winged helix' DNA-binding domain"/>
    <property type="match status" value="1"/>
</dbReference>
<dbReference type="InterPro" id="IPR000847">
    <property type="entry name" value="LysR_HTH_N"/>
</dbReference>
<dbReference type="PANTHER" id="PTHR30537">
    <property type="entry name" value="HTH-TYPE TRANSCRIPTIONAL REGULATOR"/>
    <property type="match status" value="1"/>
</dbReference>
<sequence length="300" mass="33222">MKNYRKSLPPLDNLLFFQAAAGSKSLTHAADTLFVTQAAVSKRIHRLEEWLGSPLFSRDGRNLELTETGRELASDVEMALEFLDRAIQKIKSPEQPAVQIAANTALSMFWLHQRLRAFSFGDAACDVNIRTTEATSELLSDVHHMAVVYCDGHIPGWESTRLLDVQMVPVATSEVARQAVQSGMFSANPQFSQAPPILEFPSLAPDWINWQIWLKKLDLPGIGNWSKIDCSSYVQSVGKALDGAGVALVNEAMMQQELASGALVRIGQQSLRPKSAYFLCRKQNVSLPKNAIDLYDFLTS</sequence>
<dbReference type="InterPro" id="IPR058163">
    <property type="entry name" value="LysR-type_TF_proteobact-type"/>
</dbReference>
<dbReference type="GO" id="GO:0003700">
    <property type="term" value="F:DNA-binding transcription factor activity"/>
    <property type="evidence" value="ECO:0007669"/>
    <property type="project" value="InterPro"/>
</dbReference>
<name>A0A1X6YYT8_9RHOB</name>
<dbReference type="Pfam" id="PF00126">
    <property type="entry name" value="HTH_1"/>
    <property type="match status" value="1"/>
</dbReference>
<evidence type="ECO:0000256" key="4">
    <source>
        <dbReference type="ARBA" id="ARBA00023163"/>
    </source>
</evidence>
<dbReference type="Gene3D" id="3.40.190.10">
    <property type="entry name" value="Periplasmic binding protein-like II"/>
    <property type="match status" value="2"/>
</dbReference>
<dbReference type="SUPFAM" id="SSF53850">
    <property type="entry name" value="Periplasmic binding protein-like II"/>
    <property type="match status" value="1"/>
</dbReference>
<reference evidence="7" key="1">
    <citation type="submission" date="2017-03" db="EMBL/GenBank/DDBJ databases">
        <authorList>
            <person name="Rodrigo-Torres L."/>
            <person name="Arahal R.D."/>
            <person name="Lucena T."/>
        </authorList>
    </citation>
    <scope>NUCLEOTIDE SEQUENCE [LARGE SCALE GENOMIC DNA]</scope>
    <source>
        <strain evidence="7">CECT 8411</strain>
    </source>
</reference>
<feature type="domain" description="HTH lysR-type" evidence="5">
    <location>
        <begin position="9"/>
        <end position="66"/>
    </location>
</feature>
<dbReference type="Gene3D" id="1.10.10.10">
    <property type="entry name" value="Winged helix-like DNA-binding domain superfamily/Winged helix DNA-binding domain"/>
    <property type="match status" value="1"/>
</dbReference>
<dbReference type="InterPro" id="IPR005119">
    <property type="entry name" value="LysR_subst-bd"/>
</dbReference>
<dbReference type="EMBL" id="FWFP01000004">
    <property type="protein sequence ID" value="SLN35761.1"/>
    <property type="molecule type" value="Genomic_DNA"/>
</dbReference>
<dbReference type="PANTHER" id="PTHR30537:SF5">
    <property type="entry name" value="HTH-TYPE TRANSCRIPTIONAL ACTIVATOR TTDR-RELATED"/>
    <property type="match status" value="1"/>
</dbReference>
<evidence type="ECO:0000256" key="3">
    <source>
        <dbReference type="ARBA" id="ARBA00023125"/>
    </source>
</evidence>
<dbReference type="OrthoDB" id="5526340at2"/>
<evidence type="ECO:0000256" key="1">
    <source>
        <dbReference type="ARBA" id="ARBA00009437"/>
    </source>
</evidence>
<dbReference type="InterPro" id="IPR036390">
    <property type="entry name" value="WH_DNA-bd_sf"/>
</dbReference>
<protein>
    <submittedName>
        <fullName evidence="6">Glycine cleavage system transcriptional activator</fullName>
    </submittedName>
</protein>
<dbReference type="PROSITE" id="PS50931">
    <property type="entry name" value="HTH_LYSR"/>
    <property type="match status" value="1"/>
</dbReference>
<keyword evidence="3" id="KW-0238">DNA-binding</keyword>
<evidence type="ECO:0000313" key="7">
    <source>
        <dbReference type="Proteomes" id="UP000193778"/>
    </source>
</evidence>
<keyword evidence="7" id="KW-1185">Reference proteome</keyword>
<accession>A0A1X6YYT8</accession>
<comment type="similarity">
    <text evidence="1">Belongs to the LysR transcriptional regulatory family.</text>
</comment>
<dbReference type="Pfam" id="PF03466">
    <property type="entry name" value="LysR_substrate"/>
    <property type="match status" value="1"/>
</dbReference>